<dbReference type="KEGG" id="mng:MNEG_12422"/>
<dbReference type="InterPro" id="IPR025283">
    <property type="entry name" value="DUF4042"/>
</dbReference>
<feature type="region of interest" description="Disordered" evidence="1">
    <location>
        <begin position="193"/>
        <end position="212"/>
    </location>
</feature>
<dbReference type="Proteomes" id="UP000054498">
    <property type="component" value="Unassembled WGS sequence"/>
</dbReference>
<dbReference type="Pfam" id="PF13251">
    <property type="entry name" value="DUF4042"/>
    <property type="match status" value="1"/>
</dbReference>
<proteinExistence type="predicted"/>
<keyword evidence="4" id="KW-1185">Reference proteome</keyword>
<feature type="compositionally biased region" description="Low complexity" evidence="1">
    <location>
        <begin position="202"/>
        <end position="212"/>
    </location>
</feature>
<feature type="domain" description="DUF4042" evidence="2">
    <location>
        <begin position="481"/>
        <end position="566"/>
    </location>
</feature>
<evidence type="ECO:0000313" key="4">
    <source>
        <dbReference type="Proteomes" id="UP000054498"/>
    </source>
</evidence>
<name>A0A0D2LVE4_9CHLO</name>
<protein>
    <recommendedName>
        <fullName evidence="2">DUF4042 domain-containing protein</fullName>
    </recommendedName>
</protein>
<feature type="region of interest" description="Disordered" evidence="1">
    <location>
        <begin position="301"/>
        <end position="472"/>
    </location>
</feature>
<gene>
    <name evidence="3" type="ORF">MNEG_12422</name>
</gene>
<dbReference type="InterPro" id="IPR052107">
    <property type="entry name" value="HEAT6"/>
</dbReference>
<feature type="compositionally biased region" description="Low complexity" evidence="1">
    <location>
        <begin position="435"/>
        <end position="456"/>
    </location>
</feature>
<feature type="compositionally biased region" description="Low complexity" evidence="1">
    <location>
        <begin position="312"/>
        <end position="340"/>
    </location>
</feature>
<dbReference type="GeneID" id="25729783"/>
<organism evidence="3 4">
    <name type="scientific">Monoraphidium neglectum</name>
    <dbReference type="NCBI Taxonomy" id="145388"/>
    <lineage>
        <taxon>Eukaryota</taxon>
        <taxon>Viridiplantae</taxon>
        <taxon>Chlorophyta</taxon>
        <taxon>core chlorophytes</taxon>
        <taxon>Chlorophyceae</taxon>
        <taxon>CS clade</taxon>
        <taxon>Sphaeropleales</taxon>
        <taxon>Selenastraceae</taxon>
        <taxon>Monoraphidium</taxon>
    </lineage>
</organism>
<dbReference type="SUPFAM" id="SSF48371">
    <property type="entry name" value="ARM repeat"/>
    <property type="match status" value="1"/>
</dbReference>
<dbReference type="InterPro" id="IPR016024">
    <property type="entry name" value="ARM-type_fold"/>
</dbReference>
<feature type="compositionally biased region" description="Low complexity" evidence="1">
    <location>
        <begin position="374"/>
        <end position="422"/>
    </location>
</feature>
<dbReference type="EMBL" id="KK103457">
    <property type="protein sequence ID" value="KIY95539.1"/>
    <property type="molecule type" value="Genomic_DNA"/>
</dbReference>
<dbReference type="PANTHER" id="PTHR13366:SF0">
    <property type="entry name" value="HEAT REPEAT-CONTAINING PROTEIN 6"/>
    <property type="match status" value="1"/>
</dbReference>
<accession>A0A0D2LVE4</accession>
<sequence>MMDAALAQGIPAQLPSHEVSGDLAMLAQRLGSATSSGGSGNVAPGSPDAAPTAAAAASASFCRLLASVLRSQQQLQLAPQAVSCISSSLRQWLDLDLQDRPGGAAAAPGPAERLQSDALSAAAELLPRHMQRLAPAERAALLAALAALLPAPATAPAPAARGASAPAASQAAPADVQRQAAAILGTLCKAEAGGSSTGPGGSSSSSSSSNGSKLTDQELAAALRALVNALTVCCSGGGAAFAGGRSSGKRPVEDVRHARLYGQLLRSCTAAVAASRKGWGQHAGAVCEALRRLLQYGAHPAASAPAPPVAPSAPASPAGKTGALRSAPPSPQAAASGAPARAPPQPGALGEGGGGGAVRYVPPHLRSKGGGSMAAGSANQPAASLAPAQAQASLEAPGTPPRQQQRQQQQQEQQQQQQGPPRRGQRASWDDDGDASASESDGGWSDAEGGRPLLAWRGGGGRGAREPADGSGDPFEAAALRVRLAALLLLQAMAQADPPALHPHWPSILPASAAGAPLAPRPLSPHLLTVLLHDPSPRVRALAAAVAAALLQGPQARALLAVAEARGAPVGGAGGGGVSAGRAAAQPRGFTTLSASLGQTLLALHLGLAAAACGADCGIAPLCGRAGSGQGGGTAAAAAAAAAAAG</sequence>
<dbReference type="RefSeq" id="XP_013894559.1">
    <property type="nucleotide sequence ID" value="XM_014039105.1"/>
</dbReference>
<reference evidence="3 4" key="1">
    <citation type="journal article" date="2013" name="BMC Genomics">
        <title>Reconstruction of the lipid metabolism for the microalga Monoraphidium neglectum from its genome sequence reveals characteristics suitable for biofuel production.</title>
        <authorList>
            <person name="Bogen C."/>
            <person name="Al-Dilaimi A."/>
            <person name="Albersmeier A."/>
            <person name="Wichmann J."/>
            <person name="Grundmann M."/>
            <person name="Rupp O."/>
            <person name="Lauersen K.J."/>
            <person name="Blifernez-Klassen O."/>
            <person name="Kalinowski J."/>
            <person name="Goesmann A."/>
            <person name="Mussgnug J.H."/>
            <person name="Kruse O."/>
        </authorList>
    </citation>
    <scope>NUCLEOTIDE SEQUENCE [LARGE SCALE GENOMIC DNA]</scope>
    <source>
        <strain evidence="3 4">SAG 48.87</strain>
    </source>
</reference>
<evidence type="ECO:0000259" key="2">
    <source>
        <dbReference type="Pfam" id="PF13251"/>
    </source>
</evidence>
<dbReference type="PANTHER" id="PTHR13366">
    <property type="entry name" value="MALARIA ANTIGEN-RELATED"/>
    <property type="match status" value="1"/>
</dbReference>
<evidence type="ECO:0000256" key="1">
    <source>
        <dbReference type="SAM" id="MobiDB-lite"/>
    </source>
</evidence>
<dbReference type="AlphaFoldDB" id="A0A0D2LVE4"/>
<evidence type="ECO:0000313" key="3">
    <source>
        <dbReference type="EMBL" id="KIY95539.1"/>
    </source>
</evidence>